<dbReference type="SUPFAM" id="SSF51069">
    <property type="entry name" value="Carbonic anhydrase"/>
    <property type="match status" value="2"/>
</dbReference>
<dbReference type="Gene3D" id="3.10.200.10">
    <property type="entry name" value="Alpha carbonic anhydrase"/>
    <property type="match status" value="2"/>
</dbReference>
<dbReference type="InterPro" id="IPR036398">
    <property type="entry name" value="CA_dom_sf"/>
</dbReference>
<keyword evidence="10" id="KW-1185">Reference proteome</keyword>
<evidence type="ECO:0000313" key="9">
    <source>
        <dbReference type="EMBL" id="OXA59706.1"/>
    </source>
</evidence>
<dbReference type="OrthoDB" id="8295363at2759"/>
<dbReference type="InterPro" id="IPR023561">
    <property type="entry name" value="Carbonic_anhydrase_a-class"/>
</dbReference>
<dbReference type="AlphaFoldDB" id="A0A226ESY2"/>
<dbReference type="InterPro" id="IPR001148">
    <property type="entry name" value="CA_dom"/>
</dbReference>
<dbReference type="PANTHER" id="PTHR18952:SF141">
    <property type="entry name" value="CARBONIC ANHYDRASE"/>
    <property type="match status" value="1"/>
</dbReference>
<dbReference type="GO" id="GO:0005737">
    <property type="term" value="C:cytoplasm"/>
    <property type="evidence" value="ECO:0007669"/>
    <property type="project" value="TreeGrafter"/>
</dbReference>
<name>A0A226ESY2_FOLCA</name>
<comment type="caution">
    <text evidence="9">The sequence shown here is derived from an EMBL/GenBank/DDBJ whole genome shotgun (WGS) entry which is preliminary data.</text>
</comment>
<evidence type="ECO:0000256" key="7">
    <source>
        <dbReference type="ARBA" id="ARBA00048348"/>
    </source>
</evidence>
<feature type="domain" description="Alpha-carbonic anhydrase" evidence="8">
    <location>
        <begin position="771"/>
        <end position="835"/>
    </location>
</feature>
<comment type="cofactor">
    <cofactor evidence="1">
        <name>Zn(2+)</name>
        <dbReference type="ChEBI" id="CHEBI:29105"/>
    </cofactor>
</comment>
<evidence type="ECO:0000256" key="6">
    <source>
        <dbReference type="ARBA" id="ARBA00023239"/>
    </source>
</evidence>
<dbReference type="EC" id="4.2.1.1" evidence="3"/>
<comment type="similarity">
    <text evidence="2">Belongs to the alpha-carbonic anhydrase family.</text>
</comment>
<protein>
    <recommendedName>
        <fullName evidence="3">carbonic anhydrase</fullName>
        <ecNumber evidence="3">4.2.1.1</ecNumber>
    </recommendedName>
</protein>
<dbReference type="Proteomes" id="UP000198287">
    <property type="component" value="Unassembled WGS sequence"/>
</dbReference>
<keyword evidence="4" id="KW-0479">Metal-binding</keyword>
<accession>A0A226ESY2</accession>
<proteinExistence type="inferred from homology"/>
<comment type="catalytic activity">
    <reaction evidence="7">
        <text>hydrogencarbonate + H(+) = CO2 + H2O</text>
        <dbReference type="Rhea" id="RHEA:10748"/>
        <dbReference type="ChEBI" id="CHEBI:15377"/>
        <dbReference type="ChEBI" id="CHEBI:15378"/>
        <dbReference type="ChEBI" id="CHEBI:16526"/>
        <dbReference type="ChEBI" id="CHEBI:17544"/>
        <dbReference type="EC" id="4.2.1.1"/>
    </reaction>
</comment>
<evidence type="ECO:0000256" key="3">
    <source>
        <dbReference type="ARBA" id="ARBA00012925"/>
    </source>
</evidence>
<gene>
    <name evidence="9" type="ORF">Fcan01_04986</name>
</gene>
<dbReference type="GO" id="GO:0004089">
    <property type="term" value="F:carbonate dehydratase activity"/>
    <property type="evidence" value="ECO:0007669"/>
    <property type="project" value="UniProtKB-EC"/>
</dbReference>
<evidence type="ECO:0000256" key="5">
    <source>
        <dbReference type="ARBA" id="ARBA00022833"/>
    </source>
</evidence>
<keyword evidence="6" id="KW-0456">Lyase</keyword>
<organism evidence="9 10">
    <name type="scientific">Folsomia candida</name>
    <name type="common">Springtail</name>
    <dbReference type="NCBI Taxonomy" id="158441"/>
    <lineage>
        <taxon>Eukaryota</taxon>
        <taxon>Metazoa</taxon>
        <taxon>Ecdysozoa</taxon>
        <taxon>Arthropoda</taxon>
        <taxon>Hexapoda</taxon>
        <taxon>Collembola</taxon>
        <taxon>Entomobryomorpha</taxon>
        <taxon>Isotomoidea</taxon>
        <taxon>Isotomidae</taxon>
        <taxon>Proisotominae</taxon>
        <taxon>Folsomia</taxon>
    </lineage>
</organism>
<evidence type="ECO:0000256" key="1">
    <source>
        <dbReference type="ARBA" id="ARBA00001947"/>
    </source>
</evidence>
<reference evidence="9 10" key="1">
    <citation type="submission" date="2015-12" db="EMBL/GenBank/DDBJ databases">
        <title>The genome of Folsomia candida.</title>
        <authorList>
            <person name="Faddeeva A."/>
            <person name="Derks M.F."/>
            <person name="Anvar Y."/>
            <person name="Smit S."/>
            <person name="Van Straalen N."/>
            <person name="Roelofs D."/>
        </authorList>
    </citation>
    <scope>NUCLEOTIDE SEQUENCE [LARGE SCALE GENOMIC DNA]</scope>
    <source>
        <strain evidence="9 10">VU population</strain>
        <tissue evidence="9">Whole body</tissue>
    </source>
</reference>
<sequence>MAPRPHTAFVVSNFDQEIFRKRPTVHLSSEKANSARFAMSPIPLHGRLFHIRAFLLLVLLPLFLSGLEDDIFYFTSFNNVSEWADVYSTCDINFTYQYRFEKVTYLHFSNADGYAPPSPAPDENWTPLFLSLDVQNLPNTLSPIEINHKDTHCMVESTKRNCLNFDPHTQNESVLMIYNNPPPPLGSFKVSFGFQKNKECVTNSQFAPCYVNPEFGRIRGVVLTADRENLRSVREQFTVEKPNDYISIINGGSPNEKKFYEAIFMGSSEPLDCKDKRSSHIIDGKCYPMEIYMYFVDETIPTMALTTILVVQVELGETENPNIRPVVDAVSNLYNEERLFLAKYDHQTRDNRMFHHMGPSSVLRNTHNETDTDYFFIPSSIDVERQITSMMDHFERVQTYKAKTFFTFELYESTKEIENKLVRSAVFQTVPPLKNELLLNTTTNKPIQLPKLLDKLNLTEYQTENPRTVSDLTILKMRLQRYLVTAAYNNHLDHLLRENITLNIPKLDNAWPGAYEGNPMKPNFTFTDLVNKFLNHRYKVEEILKQEGNESSTLEGKIKQFMTVKDVFNEEWHKKRTAMFDAMRYVIEDGCIHFNVANKVTADELNNDTLYNEGGEVKMFGFYPRALRARMDDAVSLAKIRMIQSNALFTKMDETYEEMGYSLRDELNVKTHSPTYLGATVHANISNYTWQNIYIKDTYVNDHLRTFLFQDEFGNREDHPFLYSKYKKTEPRYGKIKYPETPGSPEGLELLLGNLGLPVKDFEHLEKLTPTTVNLRNNFQVSWLLPKGGGYYRYKGSSPVPPCFGAEEVIVFRKPIQANRDQIQALTTIPTFQLKSRDIFNTFGIRHPRRNTNNYASKYVLFDPRNHQFLVGDGVHKNTVLEYAMRKNKTNKAGSLYHSTSVHYSRSGLIHACVNLLIFLIHE</sequence>
<dbReference type="EMBL" id="LNIX01000002">
    <property type="protein sequence ID" value="OXA59706.1"/>
    <property type="molecule type" value="Genomic_DNA"/>
</dbReference>
<dbReference type="Pfam" id="PF00194">
    <property type="entry name" value="Carb_anhydrase"/>
    <property type="match status" value="1"/>
</dbReference>
<evidence type="ECO:0000256" key="2">
    <source>
        <dbReference type="ARBA" id="ARBA00010718"/>
    </source>
</evidence>
<dbReference type="PANTHER" id="PTHR18952">
    <property type="entry name" value="CARBONIC ANHYDRASE"/>
    <property type="match status" value="1"/>
</dbReference>
<evidence type="ECO:0000256" key="4">
    <source>
        <dbReference type="ARBA" id="ARBA00022723"/>
    </source>
</evidence>
<evidence type="ECO:0000259" key="8">
    <source>
        <dbReference type="Pfam" id="PF00194"/>
    </source>
</evidence>
<dbReference type="GO" id="GO:0008270">
    <property type="term" value="F:zinc ion binding"/>
    <property type="evidence" value="ECO:0007669"/>
    <property type="project" value="InterPro"/>
</dbReference>
<keyword evidence="5" id="KW-0862">Zinc</keyword>
<evidence type="ECO:0000313" key="10">
    <source>
        <dbReference type="Proteomes" id="UP000198287"/>
    </source>
</evidence>